<dbReference type="GeneID" id="18911940"/>
<evidence type="ECO:0000313" key="2">
    <source>
        <dbReference type="Proteomes" id="UP000008370"/>
    </source>
</evidence>
<name>K5VPR4_PHACS</name>
<dbReference type="RefSeq" id="XP_007402874.1">
    <property type="nucleotide sequence ID" value="XM_007402812.1"/>
</dbReference>
<dbReference type="HOGENOM" id="CLU_135761_0_0_1"/>
<evidence type="ECO:0000313" key="1">
    <source>
        <dbReference type="EMBL" id="EKM48574.1"/>
    </source>
</evidence>
<dbReference type="EMBL" id="JH930918">
    <property type="protein sequence ID" value="EKM48574.1"/>
    <property type="molecule type" value="Genomic_DNA"/>
</dbReference>
<protein>
    <submittedName>
        <fullName evidence="1">Uncharacterized protein</fullName>
    </submittedName>
</protein>
<accession>K5VPR4</accession>
<dbReference type="Proteomes" id="UP000008370">
    <property type="component" value="Unassembled WGS sequence"/>
</dbReference>
<organism evidence="1 2">
    <name type="scientific">Phanerochaete carnosa (strain HHB-10118-sp)</name>
    <name type="common">White-rot fungus</name>
    <name type="synonym">Peniophora carnosa</name>
    <dbReference type="NCBI Taxonomy" id="650164"/>
    <lineage>
        <taxon>Eukaryota</taxon>
        <taxon>Fungi</taxon>
        <taxon>Dikarya</taxon>
        <taxon>Basidiomycota</taxon>
        <taxon>Agaricomycotina</taxon>
        <taxon>Agaricomycetes</taxon>
        <taxon>Polyporales</taxon>
        <taxon>Phanerochaetaceae</taxon>
        <taxon>Phanerochaete</taxon>
    </lineage>
</organism>
<sequence length="197" mass="21556">MPITSLSRAAGVAARIERWRQEVASAVPLVVLEDLPWVGTAAPPPVPSVESEFAPESVGKIHESAAMGSEFAREFNDEINKVNEVNASNEQAAVYLAGVNEEIDHAARHPRSCRSPDIWDVYDLSPPSSSRSTYSYRPPSPTLSWEVERALSCEGDAYRQAAAEHDVAEATIYQAGIDESVENAVLTWDPSQMDKKM</sequence>
<keyword evidence="2" id="KW-1185">Reference proteome</keyword>
<dbReference type="AlphaFoldDB" id="K5VPR4"/>
<dbReference type="KEGG" id="pco:PHACADRAFT_202648"/>
<dbReference type="InParanoid" id="K5VPR4"/>
<proteinExistence type="predicted"/>
<gene>
    <name evidence="1" type="ORF">PHACADRAFT_202648</name>
</gene>
<reference evidence="1 2" key="1">
    <citation type="journal article" date="2012" name="BMC Genomics">
        <title>Comparative genomics of the white-rot fungi, Phanerochaete carnosa and P. chrysosporium, to elucidate the genetic basis of the distinct wood types they colonize.</title>
        <authorList>
            <person name="Suzuki H."/>
            <person name="MacDonald J."/>
            <person name="Syed K."/>
            <person name="Salamov A."/>
            <person name="Hori C."/>
            <person name="Aerts A."/>
            <person name="Henrissat B."/>
            <person name="Wiebenga A."/>
            <person name="vanKuyk P.A."/>
            <person name="Barry K."/>
            <person name="Lindquist E."/>
            <person name="LaButti K."/>
            <person name="Lapidus A."/>
            <person name="Lucas S."/>
            <person name="Coutinho P."/>
            <person name="Gong Y."/>
            <person name="Samejima M."/>
            <person name="Mahadevan R."/>
            <person name="Abou-Zaid M."/>
            <person name="de Vries R.P."/>
            <person name="Igarashi K."/>
            <person name="Yadav J.S."/>
            <person name="Grigoriev I.V."/>
            <person name="Master E.R."/>
        </authorList>
    </citation>
    <scope>NUCLEOTIDE SEQUENCE [LARGE SCALE GENOMIC DNA]</scope>
    <source>
        <strain evidence="1 2">HHB-10118-sp</strain>
    </source>
</reference>